<dbReference type="AlphaFoldDB" id="A0A0E0AVN6"/>
<dbReference type="EnsemblPlants" id="OGLUM08G16330.1">
    <property type="protein sequence ID" value="OGLUM08G16330.1"/>
    <property type="gene ID" value="OGLUM08G16330"/>
</dbReference>
<sequence>MHRIAYGAKGSGAAKGPSFFFPALSPPWPSSPPVLPPVVGIFEPSRRPHPRERPPPHDHLLPVPAIGAAAAVAGAAAASPGVGAGPGRSFWVSPRRRRPWRRPGKRGRGKGERERGGRGKEEDVSGSHNTLFV</sequence>
<reference evidence="2" key="1">
    <citation type="submission" date="2015-04" db="UniProtKB">
        <authorList>
            <consortium name="EnsemblPlants"/>
        </authorList>
    </citation>
    <scope>IDENTIFICATION</scope>
</reference>
<evidence type="ECO:0000313" key="2">
    <source>
        <dbReference type="EnsemblPlants" id="OGLUM08G16330.1"/>
    </source>
</evidence>
<name>A0A0E0AVN6_9ORYZ</name>
<accession>A0A0E0AVN6</accession>
<evidence type="ECO:0000256" key="1">
    <source>
        <dbReference type="SAM" id="MobiDB-lite"/>
    </source>
</evidence>
<dbReference type="Gramene" id="OGLUM08G16330.1">
    <property type="protein sequence ID" value="OGLUM08G16330.1"/>
    <property type="gene ID" value="OGLUM08G16330"/>
</dbReference>
<proteinExistence type="predicted"/>
<reference evidence="2" key="2">
    <citation type="submission" date="2018-05" db="EMBL/GenBank/DDBJ databases">
        <title>OgluRS3 (Oryza glumaepatula Reference Sequence Version 3).</title>
        <authorList>
            <person name="Zhang J."/>
            <person name="Kudrna D."/>
            <person name="Lee S."/>
            <person name="Talag J."/>
            <person name="Welchert J."/>
            <person name="Wing R.A."/>
        </authorList>
    </citation>
    <scope>NUCLEOTIDE SEQUENCE [LARGE SCALE GENOMIC DNA]</scope>
</reference>
<feature type="region of interest" description="Disordered" evidence="1">
    <location>
        <begin position="42"/>
        <end position="133"/>
    </location>
</feature>
<organism evidence="2">
    <name type="scientific">Oryza glumipatula</name>
    <dbReference type="NCBI Taxonomy" id="40148"/>
    <lineage>
        <taxon>Eukaryota</taxon>
        <taxon>Viridiplantae</taxon>
        <taxon>Streptophyta</taxon>
        <taxon>Embryophyta</taxon>
        <taxon>Tracheophyta</taxon>
        <taxon>Spermatophyta</taxon>
        <taxon>Magnoliopsida</taxon>
        <taxon>Liliopsida</taxon>
        <taxon>Poales</taxon>
        <taxon>Poaceae</taxon>
        <taxon>BOP clade</taxon>
        <taxon>Oryzoideae</taxon>
        <taxon>Oryzeae</taxon>
        <taxon>Oryzinae</taxon>
        <taxon>Oryza</taxon>
    </lineage>
</organism>
<protein>
    <submittedName>
        <fullName evidence="2">Uncharacterized protein</fullName>
    </submittedName>
</protein>
<dbReference type="HOGENOM" id="CLU_1909927_0_0_1"/>
<keyword evidence="3" id="KW-1185">Reference proteome</keyword>
<feature type="compositionally biased region" description="Basic residues" evidence="1">
    <location>
        <begin position="94"/>
        <end position="108"/>
    </location>
</feature>
<feature type="compositionally biased region" description="Low complexity" evidence="1">
    <location>
        <begin position="62"/>
        <end position="81"/>
    </location>
</feature>
<feature type="compositionally biased region" description="Basic and acidic residues" evidence="1">
    <location>
        <begin position="51"/>
        <end position="60"/>
    </location>
</feature>
<dbReference type="Proteomes" id="UP000026961">
    <property type="component" value="Chromosome 8"/>
</dbReference>
<evidence type="ECO:0000313" key="3">
    <source>
        <dbReference type="Proteomes" id="UP000026961"/>
    </source>
</evidence>
<feature type="compositionally biased region" description="Basic and acidic residues" evidence="1">
    <location>
        <begin position="109"/>
        <end position="125"/>
    </location>
</feature>